<evidence type="ECO:0000259" key="3">
    <source>
        <dbReference type="Pfam" id="PF02834"/>
    </source>
</evidence>
<dbReference type="NCBIfam" id="TIGR02258">
    <property type="entry name" value="2_5_ligase"/>
    <property type="match status" value="1"/>
</dbReference>
<dbReference type="SUPFAM" id="SSF55144">
    <property type="entry name" value="LigT-like"/>
    <property type="match status" value="1"/>
</dbReference>
<evidence type="ECO:0000256" key="2">
    <source>
        <dbReference type="HAMAP-Rule" id="MF_01940"/>
    </source>
</evidence>
<evidence type="ECO:0000256" key="1">
    <source>
        <dbReference type="ARBA" id="ARBA00022801"/>
    </source>
</evidence>
<dbReference type="PANTHER" id="PTHR35561">
    <property type="entry name" value="RNA 2',3'-CYCLIC PHOSPHODIESTERASE"/>
    <property type="match status" value="1"/>
</dbReference>
<dbReference type="RefSeq" id="WP_160751689.1">
    <property type="nucleotide sequence ID" value="NZ_WTYA01000001.1"/>
</dbReference>
<organism evidence="4 5">
    <name type="scientific">Qipengyuania algicida</name>
    <dbReference type="NCBI Taxonomy" id="1836209"/>
    <lineage>
        <taxon>Bacteria</taxon>
        <taxon>Pseudomonadati</taxon>
        <taxon>Pseudomonadota</taxon>
        <taxon>Alphaproteobacteria</taxon>
        <taxon>Sphingomonadales</taxon>
        <taxon>Erythrobacteraceae</taxon>
        <taxon>Qipengyuania</taxon>
    </lineage>
</organism>
<keyword evidence="1 2" id="KW-0378">Hydrolase</keyword>
<comment type="function">
    <text evidence="2">Hydrolyzes RNA 2',3'-cyclic phosphodiester to an RNA 2'-phosphomonoester.</text>
</comment>
<reference evidence="4 5" key="1">
    <citation type="submission" date="2019-12" db="EMBL/GenBank/DDBJ databases">
        <title>Genomic-based taxomic classification of the family Erythrobacteraceae.</title>
        <authorList>
            <person name="Xu L."/>
        </authorList>
    </citation>
    <scope>NUCLEOTIDE SEQUENCE [LARGE SCALE GENOMIC DNA]</scope>
    <source>
        <strain evidence="4 5">KEMB 9005-328</strain>
    </source>
</reference>
<proteinExistence type="inferred from homology"/>
<dbReference type="GO" id="GO:0004113">
    <property type="term" value="F:2',3'-cyclic-nucleotide 3'-phosphodiesterase activity"/>
    <property type="evidence" value="ECO:0007669"/>
    <property type="project" value="InterPro"/>
</dbReference>
<feature type="domain" description="Phosphoesterase HXTX" evidence="3">
    <location>
        <begin position="11"/>
        <end position="87"/>
    </location>
</feature>
<accession>A0A845ACJ2</accession>
<dbReference type="GO" id="GO:0008664">
    <property type="term" value="F:RNA 2',3'-cyclic 3'-phosphodiesterase activity"/>
    <property type="evidence" value="ECO:0007669"/>
    <property type="project" value="UniProtKB-EC"/>
</dbReference>
<sequence>MSHRLFVAHRPPPAIREALIATMHSLPGARWQDDAQLHLTLRFIGEIDAGQAEGLAAELDRVRAAPFPLAIESVGHFEKKRKPHTLWAGVTASQPLAVLQGRIERACRKAGLAPETRRFATHITLARLNSASASPAGFIAAHAALTSEPWTLDNFDLVESHLESAGARYETICRYRLSAS</sequence>
<dbReference type="Pfam" id="PF02834">
    <property type="entry name" value="LigT_PEase"/>
    <property type="match status" value="2"/>
</dbReference>
<feature type="short sequence motif" description="HXTX 1" evidence="2">
    <location>
        <begin position="38"/>
        <end position="41"/>
    </location>
</feature>
<name>A0A845ACJ2_9SPHN</name>
<dbReference type="Gene3D" id="3.90.1140.10">
    <property type="entry name" value="Cyclic phosphodiesterase"/>
    <property type="match status" value="1"/>
</dbReference>
<dbReference type="AlphaFoldDB" id="A0A845ACJ2"/>
<dbReference type="EC" id="3.1.4.58" evidence="2"/>
<dbReference type="InterPro" id="IPR014051">
    <property type="entry name" value="Phosphoesterase_HXTX"/>
</dbReference>
<dbReference type="Proteomes" id="UP000439780">
    <property type="component" value="Unassembled WGS sequence"/>
</dbReference>
<dbReference type="EMBL" id="WTYA01000001">
    <property type="protein sequence ID" value="MXP27394.1"/>
    <property type="molecule type" value="Genomic_DNA"/>
</dbReference>
<dbReference type="InterPro" id="IPR004175">
    <property type="entry name" value="RNA_CPDase"/>
</dbReference>
<feature type="short sequence motif" description="HXTX 2" evidence="2">
    <location>
        <begin position="122"/>
        <end position="125"/>
    </location>
</feature>
<dbReference type="PANTHER" id="PTHR35561:SF1">
    <property type="entry name" value="RNA 2',3'-CYCLIC PHOSPHODIESTERASE"/>
    <property type="match status" value="1"/>
</dbReference>
<evidence type="ECO:0000313" key="5">
    <source>
        <dbReference type="Proteomes" id="UP000439780"/>
    </source>
</evidence>
<comment type="caution">
    <text evidence="4">The sequence shown here is derived from an EMBL/GenBank/DDBJ whole genome shotgun (WGS) entry which is preliminary data.</text>
</comment>
<feature type="active site" description="Proton acceptor" evidence="2">
    <location>
        <position position="122"/>
    </location>
</feature>
<dbReference type="HAMAP" id="MF_01940">
    <property type="entry name" value="RNA_CPDase"/>
    <property type="match status" value="1"/>
</dbReference>
<keyword evidence="5" id="KW-1185">Reference proteome</keyword>
<feature type="active site" description="Proton donor" evidence="2">
    <location>
        <position position="38"/>
    </location>
</feature>
<feature type="domain" description="Phosphoesterase HXTX" evidence="3">
    <location>
        <begin position="93"/>
        <end position="169"/>
    </location>
</feature>
<evidence type="ECO:0000313" key="4">
    <source>
        <dbReference type="EMBL" id="MXP27394.1"/>
    </source>
</evidence>
<protein>
    <recommendedName>
        <fullName evidence="2">RNA 2',3'-cyclic phosphodiesterase</fullName>
        <shortName evidence="2">RNA 2',3'-CPDase</shortName>
        <ecNumber evidence="2">3.1.4.58</ecNumber>
    </recommendedName>
</protein>
<dbReference type="OrthoDB" id="9793819at2"/>
<gene>
    <name evidence="4" type="primary">thpR</name>
    <name evidence="4" type="ORF">GRI58_00985</name>
</gene>
<comment type="catalytic activity">
    <reaction evidence="2">
        <text>a 3'-end 2',3'-cyclophospho-ribonucleotide-RNA + H2O = a 3'-end 2'-phospho-ribonucleotide-RNA + H(+)</text>
        <dbReference type="Rhea" id="RHEA:11828"/>
        <dbReference type="Rhea" id="RHEA-COMP:10464"/>
        <dbReference type="Rhea" id="RHEA-COMP:17353"/>
        <dbReference type="ChEBI" id="CHEBI:15377"/>
        <dbReference type="ChEBI" id="CHEBI:15378"/>
        <dbReference type="ChEBI" id="CHEBI:83064"/>
        <dbReference type="ChEBI" id="CHEBI:173113"/>
        <dbReference type="EC" id="3.1.4.58"/>
    </reaction>
</comment>
<dbReference type="InterPro" id="IPR009097">
    <property type="entry name" value="Cyclic_Pdiesterase"/>
</dbReference>
<comment type="similarity">
    <text evidence="2">Belongs to the 2H phosphoesterase superfamily. ThpR family.</text>
</comment>